<gene>
    <name evidence="9" type="ORF">ATK74_2614</name>
</gene>
<dbReference type="PANTHER" id="PTHR43731">
    <property type="entry name" value="RHOMBOID PROTEASE"/>
    <property type="match status" value="1"/>
</dbReference>
<dbReference type="GO" id="GO:0006508">
    <property type="term" value="P:proteolysis"/>
    <property type="evidence" value="ECO:0007669"/>
    <property type="project" value="UniProtKB-KW"/>
</dbReference>
<evidence type="ECO:0000313" key="10">
    <source>
        <dbReference type="Proteomes" id="UP000226079"/>
    </source>
</evidence>
<name>A0A2A9CUD5_9ACTN</name>
<dbReference type="RefSeq" id="WP_098461418.1">
    <property type="nucleotide sequence ID" value="NZ_PDJC01000001.1"/>
</dbReference>
<evidence type="ECO:0000256" key="1">
    <source>
        <dbReference type="ARBA" id="ARBA00004141"/>
    </source>
</evidence>
<keyword evidence="3 7" id="KW-0812">Transmembrane</keyword>
<feature type="transmembrane region" description="Helical" evidence="7">
    <location>
        <begin position="230"/>
        <end position="246"/>
    </location>
</feature>
<feature type="transmembrane region" description="Helical" evidence="7">
    <location>
        <begin position="153"/>
        <end position="173"/>
    </location>
</feature>
<dbReference type="InterPro" id="IPR022764">
    <property type="entry name" value="Peptidase_S54_rhomboid_dom"/>
</dbReference>
<dbReference type="GO" id="GO:0004252">
    <property type="term" value="F:serine-type endopeptidase activity"/>
    <property type="evidence" value="ECO:0007669"/>
    <property type="project" value="InterPro"/>
</dbReference>
<evidence type="ECO:0000256" key="3">
    <source>
        <dbReference type="ARBA" id="ARBA00022692"/>
    </source>
</evidence>
<evidence type="ECO:0000313" key="9">
    <source>
        <dbReference type="EMBL" id="PFG18034.1"/>
    </source>
</evidence>
<evidence type="ECO:0000259" key="8">
    <source>
        <dbReference type="Pfam" id="PF01694"/>
    </source>
</evidence>
<reference evidence="9 10" key="1">
    <citation type="submission" date="2017-10" db="EMBL/GenBank/DDBJ databases">
        <title>Sequencing the genomes of 1000 actinobacteria strains.</title>
        <authorList>
            <person name="Klenk H.-P."/>
        </authorList>
    </citation>
    <scope>NUCLEOTIDE SEQUENCE [LARGE SCALE GENOMIC DNA]</scope>
    <source>
        <strain evidence="9 10">DSM 15597</strain>
    </source>
</reference>
<feature type="transmembrane region" description="Helical" evidence="7">
    <location>
        <begin position="253"/>
        <end position="276"/>
    </location>
</feature>
<keyword evidence="9" id="KW-0645">Protease</keyword>
<dbReference type="GO" id="GO:0016020">
    <property type="term" value="C:membrane"/>
    <property type="evidence" value="ECO:0007669"/>
    <property type="project" value="UniProtKB-SubCell"/>
</dbReference>
<keyword evidence="6 7" id="KW-0472">Membrane</keyword>
<comment type="caution">
    <text evidence="9">The sequence shown here is derived from an EMBL/GenBank/DDBJ whole genome shotgun (WGS) entry which is preliminary data.</text>
</comment>
<accession>A0A2A9CUD5</accession>
<dbReference type="Gene3D" id="1.20.1540.10">
    <property type="entry name" value="Rhomboid-like"/>
    <property type="match status" value="1"/>
</dbReference>
<comment type="subcellular location">
    <subcellularLocation>
        <location evidence="1">Membrane</location>
        <topology evidence="1">Multi-pass membrane protein</topology>
    </subcellularLocation>
</comment>
<feature type="transmembrane region" description="Helical" evidence="7">
    <location>
        <begin position="179"/>
        <end position="199"/>
    </location>
</feature>
<organism evidence="9 10">
    <name type="scientific">Propionicimonas paludicola</name>
    <dbReference type="NCBI Taxonomy" id="185243"/>
    <lineage>
        <taxon>Bacteria</taxon>
        <taxon>Bacillati</taxon>
        <taxon>Actinomycetota</taxon>
        <taxon>Actinomycetes</taxon>
        <taxon>Propionibacteriales</taxon>
        <taxon>Nocardioidaceae</taxon>
        <taxon>Propionicimonas</taxon>
    </lineage>
</organism>
<dbReference type="Pfam" id="PF01694">
    <property type="entry name" value="Rhomboid"/>
    <property type="match status" value="1"/>
</dbReference>
<evidence type="ECO:0000256" key="2">
    <source>
        <dbReference type="ARBA" id="ARBA00009045"/>
    </source>
</evidence>
<keyword evidence="10" id="KW-1185">Reference proteome</keyword>
<evidence type="ECO:0000256" key="5">
    <source>
        <dbReference type="ARBA" id="ARBA00022989"/>
    </source>
</evidence>
<evidence type="ECO:0000256" key="7">
    <source>
        <dbReference type="SAM" id="Phobius"/>
    </source>
</evidence>
<keyword evidence="5 7" id="KW-1133">Transmembrane helix</keyword>
<dbReference type="AlphaFoldDB" id="A0A2A9CUD5"/>
<feature type="domain" description="Peptidase S54 rhomboid" evidence="8">
    <location>
        <begin position="117"/>
        <end position="244"/>
    </location>
</feature>
<dbReference type="EMBL" id="PDJC01000001">
    <property type="protein sequence ID" value="PFG18034.1"/>
    <property type="molecule type" value="Genomic_DNA"/>
</dbReference>
<proteinExistence type="inferred from homology"/>
<comment type="similarity">
    <text evidence="2">Belongs to the peptidase S54 family.</text>
</comment>
<dbReference type="PANTHER" id="PTHR43731:SF14">
    <property type="entry name" value="PRESENILIN-ASSOCIATED RHOMBOID-LIKE PROTEIN, MITOCHONDRIAL"/>
    <property type="match status" value="1"/>
</dbReference>
<evidence type="ECO:0000256" key="6">
    <source>
        <dbReference type="ARBA" id="ARBA00023136"/>
    </source>
</evidence>
<keyword evidence="4" id="KW-0378">Hydrolase</keyword>
<dbReference type="Proteomes" id="UP000226079">
    <property type="component" value="Unassembled WGS sequence"/>
</dbReference>
<sequence length="278" mass="29673">MTTQQPPVAYACYRHADRGTYIRCQRCGRPICGECMVSAAVGFQCPECVRSAAKETRQGELRFGGRPVANASVTTIVLIAINALVWVLINYGQLSNEAYANFVLIPGLVGHGFWLEPLASAFSHQQLLHLGVNMMSLWFLGPPLEQALGRARFLAVYLISALTGSTAVMWLSAPDTATLGASGAIFGLIGSLLVLALRLRGNVQNVLFWLVINLVFTFTPGTGISWQGHIGGLIGGLITSALIAYAPRKDRSLIQWVGLAGVAVLAVAGIIIRALALV</sequence>
<feature type="transmembrane region" description="Helical" evidence="7">
    <location>
        <begin position="206"/>
        <end position="224"/>
    </location>
</feature>
<dbReference type="SUPFAM" id="SSF144091">
    <property type="entry name" value="Rhomboid-like"/>
    <property type="match status" value="1"/>
</dbReference>
<feature type="transmembrane region" description="Helical" evidence="7">
    <location>
        <begin position="71"/>
        <end position="91"/>
    </location>
</feature>
<feature type="transmembrane region" description="Helical" evidence="7">
    <location>
        <begin position="98"/>
        <end position="115"/>
    </location>
</feature>
<dbReference type="InterPro" id="IPR050925">
    <property type="entry name" value="Rhomboid_protease_S54"/>
</dbReference>
<feature type="transmembrane region" description="Helical" evidence="7">
    <location>
        <begin position="121"/>
        <end position="141"/>
    </location>
</feature>
<evidence type="ECO:0000256" key="4">
    <source>
        <dbReference type="ARBA" id="ARBA00022801"/>
    </source>
</evidence>
<dbReference type="InterPro" id="IPR035952">
    <property type="entry name" value="Rhomboid-like_sf"/>
</dbReference>
<protein>
    <submittedName>
        <fullName evidence="9">Membrane associated rhomboid family serine protease</fullName>
    </submittedName>
</protein>